<dbReference type="GO" id="GO:0003779">
    <property type="term" value="F:actin binding"/>
    <property type="evidence" value="ECO:0007669"/>
    <property type="project" value="InterPro"/>
</dbReference>
<dbReference type="Proteomes" id="UP001229251">
    <property type="component" value="Unassembled WGS sequence"/>
</dbReference>
<name>A0AAJ1Q385_9LACT</name>
<dbReference type="AlphaFoldDB" id="A0AAJ1Q385"/>
<dbReference type="EMBL" id="JASOOE010000004">
    <property type="protein sequence ID" value="MDK7186847.1"/>
    <property type="molecule type" value="Genomic_DNA"/>
</dbReference>
<evidence type="ECO:0000313" key="2">
    <source>
        <dbReference type="EMBL" id="MDK7186847.1"/>
    </source>
</evidence>
<dbReference type="PROSITE" id="PS00414">
    <property type="entry name" value="PROFILIN"/>
    <property type="match status" value="1"/>
</dbReference>
<keyword evidence="1" id="KW-1133">Transmembrane helix</keyword>
<gene>
    <name evidence="2" type="ORF">QP433_02525</name>
</gene>
<dbReference type="InterPro" id="IPR027310">
    <property type="entry name" value="Profilin_CS"/>
</dbReference>
<dbReference type="RefSeq" id="WP_285065435.1">
    <property type="nucleotide sequence ID" value="NZ_JASOOE010000004.1"/>
</dbReference>
<accession>A0AAJ1Q385</accession>
<reference evidence="2" key="1">
    <citation type="submission" date="2023-05" db="EMBL/GenBank/DDBJ databases">
        <title>Cataloging the Phylogenetic Diversity of Human Bladder Bacteria.</title>
        <authorList>
            <person name="Du J."/>
        </authorList>
    </citation>
    <scope>NUCLEOTIDE SEQUENCE</scope>
    <source>
        <strain evidence="2">UMB1231</strain>
    </source>
</reference>
<keyword evidence="1" id="KW-0812">Transmembrane</keyword>
<evidence type="ECO:0008006" key="4">
    <source>
        <dbReference type="Google" id="ProtNLM"/>
    </source>
</evidence>
<keyword evidence="1" id="KW-0472">Membrane</keyword>
<comment type="caution">
    <text evidence="2">The sequence shown here is derived from an EMBL/GenBank/DDBJ whole genome shotgun (WGS) entry which is preliminary data.</text>
</comment>
<evidence type="ECO:0000256" key="1">
    <source>
        <dbReference type="SAM" id="Phobius"/>
    </source>
</evidence>
<feature type="transmembrane region" description="Helical" evidence="1">
    <location>
        <begin position="6"/>
        <end position="31"/>
    </location>
</feature>
<evidence type="ECO:0000313" key="3">
    <source>
        <dbReference type="Proteomes" id="UP001229251"/>
    </source>
</evidence>
<organism evidence="2 3">
    <name type="scientific">Facklamia hominis</name>
    <dbReference type="NCBI Taxonomy" id="178214"/>
    <lineage>
        <taxon>Bacteria</taxon>
        <taxon>Bacillati</taxon>
        <taxon>Bacillota</taxon>
        <taxon>Bacilli</taxon>
        <taxon>Lactobacillales</taxon>
        <taxon>Aerococcaceae</taxon>
        <taxon>Facklamia</taxon>
    </lineage>
</organism>
<protein>
    <recommendedName>
        <fullName evidence="4">DUF2746 domain-containing protein</fullName>
    </recommendedName>
</protein>
<sequence length="146" mass="17251">MTWNSIIDYIISVGGIIAPLTAIIGFGYKYLVAPWERKKAREEDLARRERLQQDKEYQDKMLDITKSQMEPIVKMLEEFKDVTIESKNDRQKLTEIAERNMESIKNHEDRLDDHGDRILILETQRGISNGHHVVTYKEKYGRKEEK</sequence>
<proteinExistence type="predicted"/>